<dbReference type="Pfam" id="PF00071">
    <property type="entry name" value="Ras"/>
    <property type="match status" value="1"/>
</dbReference>
<dbReference type="SMART" id="SM00175">
    <property type="entry name" value="RAB"/>
    <property type="match status" value="1"/>
</dbReference>
<dbReference type="SMART" id="SM00174">
    <property type="entry name" value="RHO"/>
    <property type="match status" value="1"/>
</dbReference>
<proteinExistence type="inferred from homology"/>
<dbReference type="InterPro" id="IPR027417">
    <property type="entry name" value="P-loop_NTPase"/>
</dbReference>
<dbReference type="AlphaFoldDB" id="A0AAW0G684"/>
<keyword evidence="2" id="KW-0547">Nucleotide-binding</keyword>
<dbReference type="NCBIfam" id="TIGR00231">
    <property type="entry name" value="small_GTP"/>
    <property type="match status" value="1"/>
</dbReference>
<dbReference type="PROSITE" id="PS51420">
    <property type="entry name" value="RHO"/>
    <property type="match status" value="1"/>
</dbReference>
<evidence type="ECO:0000256" key="1">
    <source>
        <dbReference type="ARBA" id="ARBA00006270"/>
    </source>
</evidence>
<evidence type="ECO:0008006" key="8">
    <source>
        <dbReference type="Google" id="ProtNLM"/>
    </source>
</evidence>
<dbReference type="SMART" id="SM00173">
    <property type="entry name" value="RAS"/>
    <property type="match status" value="1"/>
</dbReference>
<dbReference type="EMBL" id="JASBNA010000011">
    <property type="protein sequence ID" value="KAK7688331.1"/>
    <property type="molecule type" value="Genomic_DNA"/>
</dbReference>
<feature type="region of interest" description="Disordered" evidence="5">
    <location>
        <begin position="189"/>
        <end position="225"/>
    </location>
</feature>
<dbReference type="PANTHER" id="PTHR47981:SF20">
    <property type="entry name" value="RAS-RELATED PROTEIN RAB-7A"/>
    <property type="match status" value="1"/>
</dbReference>
<comment type="caution">
    <text evidence="6">The sequence shown here is derived from an EMBL/GenBank/DDBJ whole genome shotgun (WGS) entry which is preliminary data.</text>
</comment>
<sequence>MRTVKLVVIGASGVGKTSIRNQYISGRFTTGYRATIGADFITKTLPHHDKPAVSSESVTLQIWDTAGQERFSSLSSAFFRGSDAVILMFDVNQPQTLDALTKWWTEFKERCPVPDEELDKFCVVVVGNKIDVGNANVQVSEDQTLRFIDELIPPTSPKFTTPPFVHDRSLSSHVPSLLLEGVSPPPTDSIDIGVFPSHRRRRTPSASASRSHSRSTLFRGGTIGTMGTMTTTTGHSIYHTPSSSIFDNFESARGSPVPRSTSSYSLSLSRSPSHSPVRRIPSMSSISSAPTITPSLFGRERNGQVATGFTTPSTPISSPLPLPPQPDLRPKLFLTSAKTGEGVADIFEYIAKRVVMRWEYDEAVDARTLHFQEASVDDTIRLGSPFSDRASLWNMGKSRCCA</sequence>
<dbReference type="SMART" id="SM00176">
    <property type="entry name" value="RAN"/>
    <property type="match status" value="1"/>
</dbReference>
<evidence type="ECO:0000313" key="6">
    <source>
        <dbReference type="EMBL" id="KAK7688331.1"/>
    </source>
</evidence>
<dbReference type="GO" id="GO:0032889">
    <property type="term" value="P:regulation of vacuole fusion, non-autophagic"/>
    <property type="evidence" value="ECO:0007669"/>
    <property type="project" value="TreeGrafter"/>
</dbReference>
<dbReference type="GO" id="GO:0005525">
    <property type="term" value="F:GTP binding"/>
    <property type="evidence" value="ECO:0007669"/>
    <property type="project" value="UniProtKB-KW"/>
</dbReference>
<comment type="similarity">
    <text evidence="1">Belongs to the small GTPase superfamily. Rab family.</text>
</comment>
<dbReference type="GO" id="GO:0003924">
    <property type="term" value="F:GTPase activity"/>
    <property type="evidence" value="ECO:0007669"/>
    <property type="project" value="InterPro"/>
</dbReference>
<dbReference type="SUPFAM" id="SSF52540">
    <property type="entry name" value="P-loop containing nucleoside triphosphate hydrolases"/>
    <property type="match status" value="1"/>
</dbReference>
<accession>A0AAW0G684</accession>
<feature type="compositionally biased region" description="Low complexity" evidence="5">
    <location>
        <begin position="255"/>
        <end position="285"/>
    </location>
</feature>
<dbReference type="PROSITE" id="PS51421">
    <property type="entry name" value="RAS"/>
    <property type="match status" value="1"/>
</dbReference>
<evidence type="ECO:0000256" key="4">
    <source>
        <dbReference type="ARBA" id="ARBA00023289"/>
    </source>
</evidence>
<feature type="compositionally biased region" description="Low complexity" evidence="5">
    <location>
        <begin position="204"/>
        <end position="216"/>
    </location>
</feature>
<keyword evidence="4" id="KW-0449">Lipoprotein</keyword>
<evidence type="ECO:0000256" key="3">
    <source>
        <dbReference type="ARBA" id="ARBA00023134"/>
    </source>
</evidence>
<dbReference type="PANTHER" id="PTHR47981">
    <property type="entry name" value="RAB FAMILY"/>
    <property type="match status" value="1"/>
</dbReference>
<dbReference type="GO" id="GO:0000329">
    <property type="term" value="C:fungal-type vacuole membrane"/>
    <property type="evidence" value="ECO:0007669"/>
    <property type="project" value="TreeGrafter"/>
</dbReference>
<dbReference type="PRINTS" id="PR00449">
    <property type="entry name" value="RASTRNSFRMNG"/>
</dbReference>
<keyword evidence="7" id="KW-1185">Reference proteome</keyword>
<evidence type="ECO:0000256" key="2">
    <source>
        <dbReference type="ARBA" id="ARBA00022741"/>
    </source>
</evidence>
<protein>
    <recommendedName>
        <fullName evidence="8">Ras-domain-containing protein</fullName>
    </recommendedName>
</protein>
<dbReference type="PROSITE" id="PS51419">
    <property type="entry name" value="RAB"/>
    <property type="match status" value="1"/>
</dbReference>
<dbReference type="GO" id="GO:0005770">
    <property type="term" value="C:late endosome"/>
    <property type="evidence" value="ECO:0007669"/>
    <property type="project" value="TreeGrafter"/>
</dbReference>
<keyword evidence="3" id="KW-0342">GTP-binding</keyword>
<evidence type="ECO:0000256" key="5">
    <source>
        <dbReference type="SAM" id="MobiDB-lite"/>
    </source>
</evidence>
<gene>
    <name evidence="6" type="ORF">QCA50_008703</name>
</gene>
<dbReference type="FunFam" id="3.40.50.300:FF:001447">
    <property type="entry name" value="Ras-related protein Rab-1B"/>
    <property type="match status" value="1"/>
</dbReference>
<name>A0AAW0G684_9APHY</name>
<dbReference type="Proteomes" id="UP001385951">
    <property type="component" value="Unassembled WGS sequence"/>
</dbReference>
<feature type="region of interest" description="Disordered" evidence="5">
    <location>
        <begin position="249"/>
        <end position="285"/>
    </location>
</feature>
<keyword evidence="4" id="KW-0636">Prenylation</keyword>
<reference evidence="6 7" key="1">
    <citation type="submission" date="2022-09" db="EMBL/GenBank/DDBJ databases">
        <authorList>
            <person name="Palmer J.M."/>
        </authorList>
    </citation>
    <scope>NUCLEOTIDE SEQUENCE [LARGE SCALE GENOMIC DNA]</scope>
    <source>
        <strain evidence="6 7">DSM 7382</strain>
    </source>
</reference>
<organism evidence="6 7">
    <name type="scientific">Cerrena zonata</name>
    <dbReference type="NCBI Taxonomy" id="2478898"/>
    <lineage>
        <taxon>Eukaryota</taxon>
        <taxon>Fungi</taxon>
        <taxon>Dikarya</taxon>
        <taxon>Basidiomycota</taxon>
        <taxon>Agaricomycotina</taxon>
        <taxon>Agaricomycetes</taxon>
        <taxon>Polyporales</taxon>
        <taxon>Cerrenaceae</taxon>
        <taxon>Cerrena</taxon>
    </lineage>
</organism>
<dbReference type="Gene3D" id="3.40.50.300">
    <property type="entry name" value="P-loop containing nucleotide triphosphate hydrolases"/>
    <property type="match status" value="1"/>
</dbReference>
<dbReference type="InterPro" id="IPR005225">
    <property type="entry name" value="Small_GTP-bd"/>
</dbReference>
<dbReference type="InterPro" id="IPR001806">
    <property type="entry name" value="Small_GTPase"/>
</dbReference>
<evidence type="ECO:0000313" key="7">
    <source>
        <dbReference type="Proteomes" id="UP001385951"/>
    </source>
</evidence>